<dbReference type="Gene3D" id="1.10.1240.40">
    <property type="entry name" value="ENT domain"/>
    <property type="match status" value="1"/>
</dbReference>
<feature type="region of interest" description="Disordered" evidence="3">
    <location>
        <begin position="123"/>
        <end position="159"/>
    </location>
</feature>
<dbReference type="GO" id="GO:0006355">
    <property type="term" value="P:regulation of DNA-templated transcription"/>
    <property type="evidence" value="ECO:0007669"/>
    <property type="project" value="InterPro"/>
</dbReference>
<feature type="region of interest" description="Disordered" evidence="3">
    <location>
        <begin position="810"/>
        <end position="839"/>
    </location>
</feature>
<feature type="region of interest" description="Disordered" evidence="3">
    <location>
        <begin position="354"/>
        <end position="377"/>
    </location>
</feature>
<evidence type="ECO:0000259" key="4">
    <source>
        <dbReference type="PROSITE" id="PS51138"/>
    </source>
</evidence>
<proteinExistence type="predicted"/>
<feature type="compositionally biased region" description="Basic and acidic residues" evidence="3">
    <location>
        <begin position="714"/>
        <end position="732"/>
    </location>
</feature>
<feature type="compositionally biased region" description="Polar residues" evidence="3">
    <location>
        <begin position="739"/>
        <end position="749"/>
    </location>
</feature>
<organism evidence="5">
    <name type="scientific">Menopon gallinae</name>
    <name type="common">poultry shaft louse</name>
    <dbReference type="NCBI Taxonomy" id="328185"/>
    <lineage>
        <taxon>Eukaryota</taxon>
        <taxon>Metazoa</taxon>
        <taxon>Ecdysozoa</taxon>
        <taxon>Arthropoda</taxon>
        <taxon>Hexapoda</taxon>
        <taxon>Insecta</taxon>
        <taxon>Pterygota</taxon>
        <taxon>Neoptera</taxon>
        <taxon>Paraneoptera</taxon>
        <taxon>Psocodea</taxon>
        <taxon>Troctomorpha</taxon>
        <taxon>Phthiraptera</taxon>
        <taxon>Amblycera</taxon>
        <taxon>Menoponidae</taxon>
        <taxon>Menopon</taxon>
    </lineage>
</organism>
<dbReference type="PROSITE" id="PS51138">
    <property type="entry name" value="ENT"/>
    <property type="match status" value="1"/>
</dbReference>
<sequence length="853" mass="91096">MWPSLVDMSKEECKKALRSLELETYSNVVAVLRAQGALGPEKRKLLQDMAAALNIPLERHKAEIRKAVNDEKLNTIAEVLFGPHTATEWAIEGRRLVPLLPREPPKTVLSIVADQAASLIASENSRLGEPSETANKGSELPLILEPSSPEATKTQARSISPSGVLVLPSGTAIQVKRESEDDELLRKRRRFSVSQESNQQAVICPSSSPPSSKVIIVSSSGSPGTSSILQKTLSVPIKTVPSNSKPTVIYAQSLPHQVSTTSAVTDSSKVRMKPATTTTIPKSRPSAIVVSNQGSNIPPQTIQLKSPKPGTTGAVAHLKTALQTTKHTVPIQTISGMQVKAQAPQTKILVQQKTSPRTLTKTVQQKSLNSPQQKTIHPGKSAQVGVVVQQKPAKGVVTNVQVKTPQGFTNVPIHLRTATKSQALQIKHDSTGNMKMLSISGGTKILPKPSQPVYMVATSSSPLSMVTRTIPASSSPRVVAVSSATGTPVKTSQTNMFASNKPVQTVHVMTQSQGARRQQNVVLFQKGSTKSIPITQTGKEIVGKVVMPKGQQSSLTTVTKPVTTLSSSALAQSLQNLPVAQTQSGSVILLDLSNQESMSKNAAIAELLQASGLLGDAGTVTEKSKRLTSGENVEIVSGGESQILEVEEKELKSEGESAAKEEATEQPAPPNLSIEEAVEMLNQSDTPETRALLSQAGIQISDEIGDSEEEEILEEKTESKDVQEQKASKKEGEIEEQPEPNSTSYSQPRSSESVIVTSTSSAIAVTTSLTNTRPRTMDIFSTALASANINLDNFMEEEDEPEQMLVEMPKGEETAPAAASESTTESPQIGEQVSESETDTIELQLAQLNESEN</sequence>
<evidence type="ECO:0000313" key="5">
    <source>
        <dbReference type="EMBL" id="KAL0274193.1"/>
    </source>
</evidence>
<feature type="compositionally biased region" description="Low complexity" evidence="3">
    <location>
        <begin position="814"/>
        <end position="827"/>
    </location>
</feature>
<feature type="compositionally biased region" description="Basic and acidic residues" evidence="3">
    <location>
        <begin position="649"/>
        <end position="663"/>
    </location>
</feature>
<dbReference type="InterPro" id="IPR036142">
    <property type="entry name" value="ENT_dom-like_sf"/>
</dbReference>
<evidence type="ECO:0000256" key="3">
    <source>
        <dbReference type="SAM" id="MobiDB-lite"/>
    </source>
</evidence>
<reference evidence="5" key="1">
    <citation type="journal article" date="2024" name="Gigascience">
        <title>Chromosome-level genome of the poultry shaft louse Menopon gallinae provides insight into the host-switching and adaptive evolution of parasitic lice.</title>
        <authorList>
            <person name="Xu Y."/>
            <person name="Ma L."/>
            <person name="Liu S."/>
            <person name="Liang Y."/>
            <person name="Liu Q."/>
            <person name="He Z."/>
            <person name="Tian L."/>
            <person name="Duan Y."/>
            <person name="Cai W."/>
            <person name="Li H."/>
            <person name="Song F."/>
        </authorList>
    </citation>
    <scope>NUCLEOTIDE SEQUENCE</scope>
    <source>
        <strain evidence="5">Cailab_2023a</strain>
    </source>
</reference>
<feature type="region of interest" description="Disordered" evidence="3">
    <location>
        <begin position="648"/>
        <end position="672"/>
    </location>
</feature>
<feature type="domain" description="ENT" evidence="4">
    <location>
        <begin position="13"/>
        <end position="97"/>
    </location>
</feature>
<gene>
    <name evidence="5" type="ORF">PYX00_006674</name>
</gene>
<evidence type="ECO:0000256" key="2">
    <source>
        <dbReference type="ARBA" id="ARBA00023242"/>
    </source>
</evidence>
<dbReference type="PANTHER" id="PTHR16500">
    <property type="entry name" value="BRCA2-INTERACTING TRANSCRIPTIONAL REPRESSOR EMSY"/>
    <property type="match status" value="1"/>
</dbReference>
<dbReference type="InterPro" id="IPR033482">
    <property type="entry name" value="EMSY"/>
</dbReference>
<comment type="subcellular location">
    <subcellularLocation>
        <location evidence="1">Nucleus</location>
    </subcellularLocation>
</comment>
<dbReference type="GO" id="GO:0005654">
    <property type="term" value="C:nucleoplasm"/>
    <property type="evidence" value="ECO:0007669"/>
    <property type="project" value="TreeGrafter"/>
</dbReference>
<keyword evidence="2" id="KW-0539">Nucleus</keyword>
<dbReference type="SUPFAM" id="SSF158639">
    <property type="entry name" value="ENT-like"/>
    <property type="match status" value="1"/>
</dbReference>
<dbReference type="SMART" id="SM01191">
    <property type="entry name" value="ENT"/>
    <property type="match status" value="1"/>
</dbReference>
<comment type="caution">
    <text evidence="5">The sequence shown here is derived from an EMBL/GenBank/DDBJ whole genome shotgun (WGS) entry which is preliminary data.</text>
</comment>
<dbReference type="EMBL" id="JARGDH010000003">
    <property type="protein sequence ID" value="KAL0274193.1"/>
    <property type="molecule type" value="Genomic_DNA"/>
</dbReference>
<feature type="compositionally biased region" description="Polar residues" evidence="3">
    <location>
        <begin position="354"/>
        <end position="375"/>
    </location>
</feature>
<accession>A0AAW2HWE9</accession>
<dbReference type="PANTHER" id="PTHR16500:SF3">
    <property type="entry name" value="BRCA2-INTERACTING TRANSCRIPTIONAL REPRESSOR EMSY"/>
    <property type="match status" value="1"/>
</dbReference>
<feature type="region of interest" description="Disordered" evidence="3">
    <location>
        <begin position="701"/>
        <end position="757"/>
    </location>
</feature>
<name>A0AAW2HWE9_9NEOP</name>
<dbReference type="InterPro" id="IPR005491">
    <property type="entry name" value="ENT_dom"/>
</dbReference>
<dbReference type="AlphaFoldDB" id="A0AAW2HWE9"/>
<feature type="compositionally biased region" description="Acidic residues" evidence="3">
    <location>
        <begin position="703"/>
        <end position="713"/>
    </location>
</feature>
<protein>
    <recommendedName>
        <fullName evidence="4">ENT domain-containing protein</fullName>
    </recommendedName>
</protein>
<feature type="compositionally biased region" description="Polar residues" evidence="3">
    <location>
        <begin position="149"/>
        <end position="159"/>
    </location>
</feature>
<evidence type="ECO:0000256" key="1">
    <source>
        <dbReference type="ARBA" id="ARBA00004123"/>
    </source>
</evidence>
<dbReference type="Pfam" id="PF03735">
    <property type="entry name" value="ENT"/>
    <property type="match status" value="1"/>
</dbReference>